<protein>
    <submittedName>
        <fullName evidence="2">Uncharacterized protein</fullName>
    </submittedName>
</protein>
<dbReference type="RefSeq" id="XP_002786939.1">
    <property type="nucleotide sequence ID" value="XM_002786893.1"/>
</dbReference>
<feature type="region of interest" description="Disordered" evidence="1">
    <location>
        <begin position="917"/>
        <end position="943"/>
    </location>
</feature>
<organism evidence="3">
    <name type="scientific">Perkinsus marinus (strain ATCC 50983 / TXsc)</name>
    <dbReference type="NCBI Taxonomy" id="423536"/>
    <lineage>
        <taxon>Eukaryota</taxon>
        <taxon>Sar</taxon>
        <taxon>Alveolata</taxon>
        <taxon>Perkinsozoa</taxon>
        <taxon>Perkinsea</taxon>
        <taxon>Perkinsida</taxon>
        <taxon>Perkinsidae</taxon>
        <taxon>Perkinsus</taxon>
    </lineage>
</organism>
<feature type="compositionally biased region" description="Low complexity" evidence="1">
    <location>
        <begin position="933"/>
        <end position="943"/>
    </location>
</feature>
<dbReference type="OrthoDB" id="439055at2759"/>
<sequence length="943" mass="105196">MSTAPSKEILQCYYCDYKARKDNFRLYDHFNKHHPGMPERYKAEKGQRALTDMFPKKRTFSEREGQEGNVHGGSRGSREPEEQPQVEIPPPEASTLYQVARPTPMPVPRPTVPPKAPPAPEAPNRPQAQLPITAYNTAGLASFMVSQSEKLDLLTAKVAELLSRDSTHQREIDFRRRIGGIGPFKLDEGSLRVRCTICDMHKWSIPRNERPANFDRIGVFYLGDELPPPERQRDIVTSLKRHLEISTHTRSVSIGESGVATTRRSEALAVARTAYFAVCEGHSYRSFERLLALQAENGVGFGDKNHSRTHFLPAFIKAMVMEIKARMISVFMDEQACFGMRSSPIAASCDKVTVQRRTLQATCAMVLVRGRVVAYLLSAPVAADKTGDGLTELLLTTLLEFGFDEELLRNNLVALATDGEYHGLRVGGRLSNALGCEDEQLYHSWCIAHRIELAVNDSHKDATDLRSVLHPAMPSRHGYAYEDLRDEAARLGVKFAAPLAFSATRWASSEARVYHNFAQNFRAILSLGAYPQVSKLDWLFKFAVCYDVMNAVTAVSCTAQTVNRRPWQVIAAVHGLRDTLIVATAELEALRDAVKQLPDARASHIGALNSRHFDIDALPTLSSINFVQRSWQGVELQPVSPWFFELAVQFCIDWMKQLTSALTRRILREVPVWLEACCQCLSGEALLGSQDEGCLRQDDRNLDQFGLRGELSKLRSAEDYFGVVAEFVMSFKTQLAEAPGIDGLKEQYVELRDRIRANFLPITAGEKVDMDAIWSEVHTQVRLYRGCEDCLYAIACVALKTHCESVVEAQCSTLNGSDPRRHLGHMGLAEEALLVWSSMGIAATNVDNFLAASLERMPESFSGFRRQRTSKFSQKKVVHSTVIDRVLKTCPHPELSGPRDFHRPRLAGFRTGAANVRAAPADNAIEEEKLPDSEGSSSESSSL</sequence>
<feature type="compositionally biased region" description="Pro residues" evidence="1">
    <location>
        <begin position="103"/>
        <end position="123"/>
    </location>
</feature>
<evidence type="ECO:0000256" key="1">
    <source>
        <dbReference type="SAM" id="MobiDB-lite"/>
    </source>
</evidence>
<accession>C5K9G3</accession>
<name>C5K9G3_PERM5</name>
<dbReference type="InParanoid" id="C5K9G3"/>
<gene>
    <name evidence="2" type="ORF">Pmar_PMAR006353</name>
</gene>
<feature type="region of interest" description="Disordered" evidence="1">
    <location>
        <begin position="57"/>
        <end position="126"/>
    </location>
</feature>
<dbReference type="GeneID" id="9048978"/>
<reference evidence="2 3" key="1">
    <citation type="submission" date="2008-07" db="EMBL/GenBank/DDBJ databases">
        <authorList>
            <person name="El-Sayed N."/>
            <person name="Caler E."/>
            <person name="Inman J."/>
            <person name="Amedeo P."/>
            <person name="Hass B."/>
            <person name="Wortman J."/>
        </authorList>
    </citation>
    <scope>NUCLEOTIDE SEQUENCE [LARGE SCALE GENOMIC DNA]</scope>
    <source>
        <strain evidence="3">ATCC 50983 / TXsc</strain>
    </source>
</reference>
<keyword evidence="3" id="KW-1185">Reference proteome</keyword>
<dbReference type="AlphaFoldDB" id="C5K9G3"/>
<proteinExistence type="predicted"/>
<evidence type="ECO:0000313" key="2">
    <source>
        <dbReference type="EMBL" id="EER18735.1"/>
    </source>
</evidence>
<dbReference type="Proteomes" id="UP000007800">
    <property type="component" value="Unassembled WGS sequence"/>
</dbReference>
<evidence type="ECO:0000313" key="3">
    <source>
        <dbReference type="Proteomes" id="UP000007800"/>
    </source>
</evidence>
<dbReference type="EMBL" id="GG671513">
    <property type="protein sequence ID" value="EER18735.1"/>
    <property type="molecule type" value="Genomic_DNA"/>
</dbReference>